<dbReference type="Pfam" id="PF03693">
    <property type="entry name" value="ParD_antitoxin"/>
    <property type="match status" value="1"/>
</dbReference>
<dbReference type="EMBL" id="JAEKLZ010000452">
    <property type="protein sequence ID" value="MBW8728782.1"/>
    <property type="molecule type" value="Genomic_DNA"/>
</dbReference>
<evidence type="ECO:0000256" key="2">
    <source>
        <dbReference type="ARBA" id="ARBA00022649"/>
    </source>
</evidence>
<dbReference type="GO" id="GO:0006355">
    <property type="term" value="P:regulation of DNA-templated transcription"/>
    <property type="evidence" value="ECO:0007669"/>
    <property type="project" value="InterPro"/>
</dbReference>
<reference evidence="3" key="1">
    <citation type="submission" date="2020-06" db="EMBL/GenBank/DDBJ databases">
        <title>Stable isotope informed genome-resolved metagenomics uncovers potential trophic interactions in rhizosphere soil.</title>
        <authorList>
            <person name="Starr E.P."/>
            <person name="Shi S."/>
            <person name="Blazewicz S.J."/>
            <person name="Koch B.J."/>
            <person name="Probst A.J."/>
            <person name="Hungate B.A."/>
            <person name="Pett-Ridge J."/>
            <person name="Firestone M.K."/>
            <person name="Banfield J.F."/>
        </authorList>
    </citation>
    <scope>NUCLEOTIDE SEQUENCE</scope>
    <source>
        <strain evidence="3">YM_69_17</strain>
    </source>
</reference>
<protein>
    <submittedName>
        <fullName evidence="3">Type II toxin-antitoxin system ParD family antitoxin</fullName>
    </submittedName>
</protein>
<sequence length="90" mass="10037">MARTSRPVTVTLGDLQEHVEARVRSGAYASTSEVLRAAVRALDREEQAIGEWLKEKVDEAFADPGPSVPARDVFRRLRAYHAEQAKTDTE</sequence>
<dbReference type="AlphaFoldDB" id="A0A952KGI5"/>
<comment type="caution">
    <text evidence="3">The sequence shown here is derived from an EMBL/GenBank/DDBJ whole genome shotgun (WGS) entry which is preliminary data.</text>
</comment>
<evidence type="ECO:0000256" key="1">
    <source>
        <dbReference type="ARBA" id="ARBA00008580"/>
    </source>
</evidence>
<gene>
    <name evidence="3" type="ORF">JF625_26995</name>
</gene>
<proteinExistence type="inferred from homology"/>
<dbReference type="InterPro" id="IPR038296">
    <property type="entry name" value="ParD_sf"/>
</dbReference>
<accession>A0A952KGI5</accession>
<dbReference type="Gene3D" id="6.10.10.120">
    <property type="entry name" value="Antitoxin ParD1-like"/>
    <property type="match status" value="1"/>
</dbReference>
<organism evidence="3 4">
    <name type="scientific">Inquilinus limosus</name>
    <dbReference type="NCBI Taxonomy" id="171674"/>
    <lineage>
        <taxon>Bacteria</taxon>
        <taxon>Pseudomonadati</taxon>
        <taxon>Pseudomonadota</taxon>
        <taxon>Alphaproteobacteria</taxon>
        <taxon>Rhodospirillales</taxon>
        <taxon>Rhodospirillaceae</taxon>
        <taxon>Inquilinus</taxon>
    </lineage>
</organism>
<dbReference type="InterPro" id="IPR022789">
    <property type="entry name" value="ParD"/>
</dbReference>
<keyword evidence="2" id="KW-1277">Toxin-antitoxin system</keyword>
<dbReference type="InterPro" id="IPR010985">
    <property type="entry name" value="Ribbon_hlx_hlx"/>
</dbReference>
<evidence type="ECO:0000313" key="4">
    <source>
        <dbReference type="Proteomes" id="UP000700706"/>
    </source>
</evidence>
<dbReference type="SUPFAM" id="SSF47598">
    <property type="entry name" value="Ribbon-helix-helix"/>
    <property type="match status" value="1"/>
</dbReference>
<dbReference type="PANTHER" id="PTHR36582:SF2">
    <property type="entry name" value="ANTITOXIN PARD"/>
    <property type="match status" value="1"/>
</dbReference>
<evidence type="ECO:0000313" key="3">
    <source>
        <dbReference type="EMBL" id="MBW8728782.1"/>
    </source>
</evidence>
<dbReference type="PANTHER" id="PTHR36582">
    <property type="entry name" value="ANTITOXIN PARD"/>
    <property type="match status" value="1"/>
</dbReference>
<comment type="similarity">
    <text evidence="1">Belongs to the ParD antitoxin family.</text>
</comment>
<dbReference type="Proteomes" id="UP000700706">
    <property type="component" value="Unassembled WGS sequence"/>
</dbReference>
<name>A0A952KGI5_9PROT</name>